<dbReference type="EMBL" id="QWIU01000002">
    <property type="protein sequence ID" value="RNA61553.1"/>
    <property type="molecule type" value="Genomic_DNA"/>
</dbReference>
<dbReference type="AlphaFoldDB" id="A0A3M7TD95"/>
<protein>
    <submittedName>
        <fullName evidence="1">Uncharacterized protein</fullName>
    </submittedName>
</protein>
<dbReference type="Proteomes" id="UP000278775">
    <property type="component" value="Unassembled WGS sequence"/>
</dbReference>
<sequence length="77" mass="9127">MKNQLIDIDTAFDKEKYVKVILDLYCIKEKLKVVAYQSYDLENTIHLKSIEENMQEVEKELGQIFQISISNHAEFPY</sequence>
<gene>
    <name evidence="1" type="ORF">D1631_06220</name>
</gene>
<evidence type="ECO:0000313" key="1">
    <source>
        <dbReference type="EMBL" id="RNA61553.1"/>
    </source>
</evidence>
<reference evidence="1 2" key="1">
    <citation type="submission" date="2018-08" db="EMBL/GenBank/DDBJ databases">
        <title>Chryseobacterium nematophagum: a novel matrix digesting pathogen of nematodes.</title>
        <authorList>
            <person name="Page A."/>
            <person name="Roberts M."/>
            <person name="Felix M.-A."/>
            <person name="Weir W."/>
        </authorList>
    </citation>
    <scope>NUCLEOTIDE SEQUENCE [LARGE SCALE GENOMIC DNA]</scope>
    <source>
        <strain evidence="1 2">JUb129</strain>
    </source>
</reference>
<evidence type="ECO:0000313" key="2">
    <source>
        <dbReference type="Proteomes" id="UP000278775"/>
    </source>
</evidence>
<organism evidence="1 2">
    <name type="scientific">Chryseobacterium nematophagum</name>
    <dbReference type="NCBI Taxonomy" id="2305228"/>
    <lineage>
        <taxon>Bacteria</taxon>
        <taxon>Pseudomonadati</taxon>
        <taxon>Bacteroidota</taxon>
        <taxon>Flavobacteriia</taxon>
        <taxon>Flavobacteriales</taxon>
        <taxon>Weeksellaceae</taxon>
        <taxon>Chryseobacterium group</taxon>
        <taxon>Chryseobacterium</taxon>
    </lineage>
</organism>
<dbReference type="RefSeq" id="WP_122635693.1">
    <property type="nucleotide sequence ID" value="NZ_QWIU01000002.1"/>
</dbReference>
<comment type="caution">
    <text evidence="1">The sequence shown here is derived from an EMBL/GenBank/DDBJ whole genome shotgun (WGS) entry which is preliminary data.</text>
</comment>
<accession>A0A3M7TD95</accession>
<proteinExistence type="predicted"/>
<name>A0A3M7TD95_9FLAO</name>